<feature type="transmembrane region" description="Helical" evidence="7">
    <location>
        <begin position="75"/>
        <end position="95"/>
    </location>
</feature>
<feature type="transmembrane region" description="Helical" evidence="7">
    <location>
        <begin position="451"/>
        <end position="473"/>
    </location>
</feature>
<feature type="transmembrane region" description="Helical" evidence="7">
    <location>
        <begin position="238"/>
        <end position="260"/>
    </location>
</feature>
<proteinExistence type="predicted"/>
<feature type="compositionally biased region" description="Polar residues" evidence="6">
    <location>
        <begin position="13"/>
        <end position="28"/>
    </location>
</feature>
<feature type="region of interest" description="Disordered" evidence="6">
    <location>
        <begin position="1"/>
        <end position="28"/>
    </location>
</feature>
<dbReference type="GO" id="GO:0016020">
    <property type="term" value="C:membrane"/>
    <property type="evidence" value="ECO:0007669"/>
    <property type="project" value="UniProtKB-SubCell"/>
</dbReference>
<dbReference type="InterPro" id="IPR004841">
    <property type="entry name" value="AA-permease/SLC12A_dom"/>
</dbReference>
<feature type="transmembrane region" description="Helical" evidence="7">
    <location>
        <begin position="407"/>
        <end position="430"/>
    </location>
</feature>
<dbReference type="PIRSF" id="PIRSF006060">
    <property type="entry name" value="AA_transporter"/>
    <property type="match status" value="1"/>
</dbReference>
<feature type="transmembrane region" description="Helical" evidence="7">
    <location>
        <begin position="157"/>
        <end position="179"/>
    </location>
</feature>
<sequence>MDEKLDHGKSDAEVQSTTRPASYSDASKSQNVEVNIHGTKRGLKSRHAQMIALGGTIGTGLFVGSSQGLRIGGPVFLLAAYILITIMVFGIVTATTEMSSYLPVPGSSMAYYGGRFVSPSFGFALGWMYWYIFVIIVPNDITAASLIIEYWNPPVHTAVWITLIMVLIIALNCFPVTVFGESEFWFASLKVFGIVGLLFMALVLMCGGGPNHDALGFRYWTQPGPVNEYLLPGASGRLVSFIATTTFSLYAFAFAPELLVVTAGEMERPRQNLPKAGKRYFYRLIIFYILGSFFIGLIVRSDNPQLLGGGSGAGASPWAIAARDAGIRGLDSVINGVILTSACSAGSSYLYLSSRALYSMALSGNAPAVFKKCSKAGIPYVAVAASASFCLLAFLNVSTSGATVFNWFVNLINTGGYMSWIAVCFIYLRFRKATFAQNVEELPYRSRFQPIMSYVCGVVLVFLMLLNGLPVFIKGNWNTSNFLTSYIGIPIFIAFYLDHKFTLGRSDRLMYTPTEIDLTSGLAEILADDTPAPERKGWKSWWRVLFE</sequence>
<dbReference type="Gene3D" id="1.20.1740.10">
    <property type="entry name" value="Amino acid/polyamine transporter I"/>
    <property type="match status" value="1"/>
</dbReference>
<feature type="transmembrane region" description="Helical" evidence="7">
    <location>
        <begin position="280"/>
        <end position="299"/>
    </location>
</feature>
<evidence type="ECO:0000256" key="1">
    <source>
        <dbReference type="ARBA" id="ARBA00004141"/>
    </source>
</evidence>
<evidence type="ECO:0000256" key="3">
    <source>
        <dbReference type="ARBA" id="ARBA00022692"/>
    </source>
</evidence>
<organism evidence="9 10">
    <name type="scientific">Cylindrodendrum hubeiense</name>
    <dbReference type="NCBI Taxonomy" id="595255"/>
    <lineage>
        <taxon>Eukaryota</taxon>
        <taxon>Fungi</taxon>
        <taxon>Dikarya</taxon>
        <taxon>Ascomycota</taxon>
        <taxon>Pezizomycotina</taxon>
        <taxon>Sordariomycetes</taxon>
        <taxon>Hypocreomycetidae</taxon>
        <taxon>Hypocreales</taxon>
        <taxon>Nectriaceae</taxon>
        <taxon>Cylindrodendrum</taxon>
    </lineage>
</organism>
<evidence type="ECO:0000313" key="10">
    <source>
        <dbReference type="Proteomes" id="UP000722485"/>
    </source>
</evidence>
<accession>A0A9P5HCK0</accession>
<keyword evidence="4 7" id="KW-1133">Transmembrane helix</keyword>
<dbReference type="Proteomes" id="UP000722485">
    <property type="component" value="Unassembled WGS sequence"/>
</dbReference>
<reference evidence="9" key="1">
    <citation type="submission" date="2020-03" db="EMBL/GenBank/DDBJ databases">
        <title>Draft Genome Sequence of Cylindrodendrum hubeiense.</title>
        <authorList>
            <person name="Buettner E."/>
            <person name="Kellner H."/>
        </authorList>
    </citation>
    <scope>NUCLEOTIDE SEQUENCE</scope>
    <source>
        <strain evidence="9">IHI 201604</strain>
    </source>
</reference>
<evidence type="ECO:0000313" key="9">
    <source>
        <dbReference type="EMBL" id="KAF7548861.1"/>
    </source>
</evidence>
<feature type="transmembrane region" description="Helical" evidence="7">
    <location>
        <begin position="377"/>
        <end position="395"/>
    </location>
</feature>
<keyword evidence="2" id="KW-0813">Transport</keyword>
<keyword evidence="5 7" id="KW-0472">Membrane</keyword>
<evidence type="ECO:0000256" key="4">
    <source>
        <dbReference type="ARBA" id="ARBA00022989"/>
    </source>
</evidence>
<dbReference type="PANTHER" id="PTHR43341:SF38">
    <property type="entry name" value="PROLINE TRANSPORTER (EUROFUNG)"/>
    <property type="match status" value="1"/>
</dbReference>
<dbReference type="EMBL" id="JAANBB010000137">
    <property type="protein sequence ID" value="KAF7548861.1"/>
    <property type="molecule type" value="Genomic_DNA"/>
</dbReference>
<feature type="transmembrane region" description="Helical" evidence="7">
    <location>
        <begin position="333"/>
        <end position="352"/>
    </location>
</feature>
<evidence type="ECO:0000256" key="5">
    <source>
        <dbReference type="ARBA" id="ARBA00023136"/>
    </source>
</evidence>
<feature type="transmembrane region" description="Helical" evidence="7">
    <location>
        <begin position="479"/>
        <end position="497"/>
    </location>
</feature>
<feature type="compositionally biased region" description="Basic and acidic residues" evidence="6">
    <location>
        <begin position="1"/>
        <end position="12"/>
    </location>
</feature>
<dbReference type="OrthoDB" id="3900342at2759"/>
<dbReference type="AlphaFoldDB" id="A0A9P5HCK0"/>
<evidence type="ECO:0000259" key="8">
    <source>
        <dbReference type="Pfam" id="PF00324"/>
    </source>
</evidence>
<dbReference type="PANTHER" id="PTHR43341">
    <property type="entry name" value="AMINO ACID PERMEASE"/>
    <property type="match status" value="1"/>
</dbReference>
<dbReference type="GO" id="GO:0015171">
    <property type="term" value="F:amino acid transmembrane transporter activity"/>
    <property type="evidence" value="ECO:0007669"/>
    <property type="project" value="TreeGrafter"/>
</dbReference>
<feature type="transmembrane region" description="Helical" evidence="7">
    <location>
        <begin position="50"/>
        <end position="69"/>
    </location>
</feature>
<evidence type="ECO:0000256" key="7">
    <source>
        <dbReference type="SAM" id="Phobius"/>
    </source>
</evidence>
<dbReference type="FunFam" id="1.20.1740.10:FF:000001">
    <property type="entry name" value="Amino acid permease"/>
    <property type="match status" value="1"/>
</dbReference>
<feature type="transmembrane region" description="Helical" evidence="7">
    <location>
        <begin position="116"/>
        <end position="137"/>
    </location>
</feature>
<protein>
    <recommendedName>
        <fullName evidence="8">Amino acid permease/ SLC12A domain-containing protein</fullName>
    </recommendedName>
</protein>
<dbReference type="Pfam" id="PF00324">
    <property type="entry name" value="AA_permease"/>
    <property type="match status" value="1"/>
</dbReference>
<comment type="subcellular location">
    <subcellularLocation>
        <location evidence="1">Membrane</location>
        <topology evidence="1">Multi-pass membrane protein</topology>
    </subcellularLocation>
</comment>
<keyword evidence="10" id="KW-1185">Reference proteome</keyword>
<feature type="domain" description="Amino acid permease/ SLC12A" evidence="8">
    <location>
        <begin position="47"/>
        <end position="503"/>
    </location>
</feature>
<gene>
    <name evidence="9" type="ORF">G7Z17_g6793</name>
</gene>
<comment type="caution">
    <text evidence="9">The sequence shown here is derived from an EMBL/GenBank/DDBJ whole genome shotgun (WGS) entry which is preliminary data.</text>
</comment>
<evidence type="ECO:0000256" key="6">
    <source>
        <dbReference type="SAM" id="MobiDB-lite"/>
    </source>
</evidence>
<feature type="transmembrane region" description="Helical" evidence="7">
    <location>
        <begin position="191"/>
        <end position="210"/>
    </location>
</feature>
<evidence type="ECO:0000256" key="2">
    <source>
        <dbReference type="ARBA" id="ARBA00022448"/>
    </source>
</evidence>
<keyword evidence="3 7" id="KW-0812">Transmembrane</keyword>
<dbReference type="InterPro" id="IPR050524">
    <property type="entry name" value="APC_YAT"/>
</dbReference>
<name>A0A9P5HCK0_9HYPO</name>